<dbReference type="InterPro" id="IPR003661">
    <property type="entry name" value="HisK_dim/P_dom"/>
</dbReference>
<dbReference type="EMBL" id="BALE01000014">
    <property type="protein sequence ID" value="GAN53990.1"/>
    <property type="molecule type" value="Genomic_DNA"/>
</dbReference>
<evidence type="ECO:0000256" key="2">
    <source>
        <dbReference type="ARBA" id="ARBA00004141"/>
    </source>
</evidence>
<dbReference type="STRING" id="1231623.Tasa_014_011"/>
<keyword evidence="6" id="KW-0812">Transmembrane</keyword>
<dbReference type="GO" id="GO:0005524">
    <property type="term" value="F:ATP binding"/>
    <property type="evidence" value="ECO:0007669"/>
    <property type="project" value="UniProtKB-KW"/>
</dbReference>
<evidence type="ECO:0000256" key="7">
    <source>
        <dbReference type="ARBA" id="ARBA00022741"/>
    </source>
</evidence>
<keyword evidence="5" id="KW-0808">Transferase</keyword>
<organism evidence="15 16">
    <name type="scientific">Tanticharoenia sakaeratensis NBRC 103193</name>
    <dbReference type="NCBI Taxonomy" id="1231623"/>
    <lineage>
        <taxon>Bacteria</taxon>
        <taxon>Pseudomonadati</taxon>
        <taxon>Pseudomonadota</taxon>
        <taxon>Alphaproteobacteria</taxon>
        <taxon>Acetobacterales</taxon>
        <taxon>Acetobacteraceae</taxon>
        <taxon>Tanticharoenia</taxon>
    </lineage>
</organism>
<dbReference type="PRINTS" id="PR00344">
    <property type="entry name" value="BCTRLSENSOR"/>
</dbReference>
<dbReference type="PROSITE" id="PS50109">
    <property type="entry name" value="HIS_KIN"/>
    <property type="match status" value="1"/>
</dbReference>
<dbReference type="InterPro" id="IPR003594">
    <property type="entry name" value="HATPase_dom"/>
</dbReference>
<dbReference type="RefSeq" id="WP_048848488.1">
    <property type="nucleotide sequence ID" value="NZ_BALE01000014.1"/>
</dbReference>
<dbReference type="InterPro" id="IPR005467">
    <property type="entry name" value="His_kinase_dom"/>
</dbReference>
<name>A0A0D6MKL6_9PROT</name>
<dbReference type="InterPro" id="IPR013767">
    <property type="entry name" value="PAS_fold"/>
</dbReference>
<keyword evidence="16" id="KW-1185">Reference proteome</keyword>
<evidence type="ECO:0000256" key="12">
    <source>
        <dbReference type="ARBA" id="ARBA00023136"/>
    </source>
</evidence>
<dbReference type="Pfam" id="PF00989">
    <property type="entry name" value="PAS"/>
    <property type="match status" value="1"/>
</dbReference>
<dbReference type="Gene3D" id="3.30.565.10">
    <property type="entry name" value="Histidine kinase-like ATPase, C-terminal domain"/>
    <property type="match status" value="1"/>
</dbReference>
<dbReference type="InterPro" id="IPR004358">
    <property type="entry name" value="Sig_transdc_His_kin-like_C"/>
</dbReference>
<dbReference type="AlphaFoldDB" id="A0A0D6MKL6"/>
<dbReference type="GO" id="GO:0006355">
    <property type="term" value="P:regulation of DNA-templated transcription"/>
    <property type="evidence" value="ECO:0007669"/>
    <property type="project" value="InterPro"/>
</dbReference>
<dbReference type="GO" id="GO:0030295">
    <property type="term" value="F:protein kinase activator activity"/>
    <property type="evidence" value="ECO:0007669"/>
    <property type="project" value="TreeGrafter"/>
</dbReference>
<dbReference type="PANTHER" id="PTHR42878">
    <property type="entry name" value="TWO-COMPONENT HISTIDINE KINASE"/>
    <property type="match status" value="1"/>
</dbReference>
<gene>
    <name evidence="15" type="ORF">Tasa_014_011</name>
</gene>
<dbReference type="Gene3D" id="3.30.450.20">
    <property type="entry name" value="PAS domain"/>
    <property type="match status" value="1"/>
</dbReference>
<dbReference type="GO" id="GO:0000155">
    <property type="term" value="F:phosphorelay sensor kinase activity"/>
    <property type="evidence" value="ECO:0007669"/>
    <property type="project" value="InterPro"/>
</dbReference>
<evidence type="ECO:0000256" key="11">
    <source>
        <dbReference type="ARBA" id="ARBA00023012"/>
    </source>
</evidence>
<reference evidence="15 16" key="1">
    <citation type="submission" date="2012-10" db="EMBL/GenBank/DDBJ databases">
        <title>Genome sequencing of Tanticharoenia sakaeratensis NBRC 103193.</title>
        <authorList>
            <person name="Azuma Y."/>
            <person name="Hadano H."/>
            <person name="Hirakawa H."/>
            <person name="Matsushita K."/>
        </authorList>
    </citation>
    <scope>NUCLEOTIDE SEQUENCE [LARGE SCALE GENOMIC DNA]</scope>
    <source>
        <strain evidence="15 16">NBRC 103193</strain>
    </source>
</reference>
<evidence type="ECO:0000256" key="1">
    <source>
        <dbReference type="ARBA" id="ARBA00000085"/>
    </source>
</evidence>
<evidence type="ECO:0000256" key="3">
    <source>
        <dbReference type="ARBA" id="ARBA00012438"/>
    </source>
</evidence>
<dbReference type="EC" id="2.7.13.3" evidence="3"/>
<dbReference type="InterPro" id="IPR036890">
    <property type="entry name" value="HATPase_C_sf"/>
</dbReference>
<evidence type="ECO:0000256" key="13">
    <source>
        <dbReference type="SAM" id="MobiDB-lite"/>
    </source>
</evidence>
<dbReference type="GO" id="GO:0000156">
    <property type="term" value="F:phosphorelay response regulator activity"/>
    <property type="evidence" value="ECO:0007669"/>
    <property type="project" value="TreeGrafter"/>
</dbReference>
<dbReference type="Proteomes" id="UP000032679">
    <property type="component" value="Unassembled WGS sequence"/>
</dbReference>
<evidence type="ECO:0000256" key="10">
    <source>
        <dbReference type="ARBA" id="ARBA00022989"/>
    </source>
</evidence>
<dbReference type="InterPro" id="IPR000014">
    <property type="entry name" value="PAS"/>
</dbReference>
<feature type="region of interest" description="Disordered" evidence="13">
    <location>
        <begin position="1"/>
        <end position="22"/>
    </location>
</feature>
<proteinExistence type="predicted"/>
<keyword evidence="12" id="KW-0472">Membrane</keyword>
<protein>
    <recommendedName>
        <fullName evidence="3">histidine kinase</fullName>
        <ecNumber evidence="3">2.7.13.3</ecNumber>
    </recommendedName>
</protein>
<dbReference type="SMART" id="SM00387">
    <property type="entry name" value="HATPase_c"/>
    <property type="match status" value="1"/>
</dbReference>
<evidence type="ECO:0000256" key="4">
    <source>
        <dbReference type="ARBA" id="ARBA00022553"/>
    </source>
</evidence>
<dbReference type="InterPro" id="IPR035965">
    <property type="entry name" value="PAS-like_dom_sf"/>
</dbReference>
<evidence type="ECO:0000256" key="9">
    <source>
        <dbReference type="ARBA" id="ARBA00022840"/>
    </source>
</evidence>
<dbReference type="CDD" id="cd00130">
    <property type="entry name" value="PAS"/>
    <property type="match status" value="1"/>
</dbReference>
<comment type="catalytic activity">
    <reaction evidence="1">
        <text>ATP + protein L-histidine = ADP + protein N-phospho-L-histidine.</text>
        <dbReference type="EC" id="2.7.13.3"/>
    </reaction>
</comment>
<dbReference type="Pfam" id="PF00512">
    <property type="entry name" value="HisKA"/>
    <property type="match status" value="1"/>
</dbReference>
<keyword evidence="4" id="KW-0597">Phosphoprotein</keyword>
<dbReference type="Pfam" id="PF02518">
    <property type="entry name" value="HATPase_c"/>
    <property type="match status" value="1"/>
</dbReference>
<evidence type="ECO:0000259" key="14">
    <source>
        <dbReference type="PROSITE" id="PS50109"/>
    </source>
</evidence>
<comment type="subcellular location">
    <subcellularLocation>
        <location evidence="2">Membrane</location>
        <topology evidence="2">Multi-pass membrane protein</topology>
    </subcellularLocation>
</comment>
<keyword evidence="8 15" id="KW-0418">Kinase</keyword>
<dbReference type="SMART" id="SM00388">
    <property type="entry name" value="HisKA"/>
    <property type="match status" value="1"/>
</dbReference>
<comment type="caution">
    <text evidence="15">The sequence shown here is derived from an EMBL/GenBank/DDBJ whole genome shotgun (WGS) entry which is preliminary data.</text>
</comment>
<keyword evidence="10" id="KW-1133">Transmembrane helix</keyword>
<keyword evidence="11" id="KW-0902">Two-component regulatory system</keyword>
<dbReference type="OrthoDB" id="9789238at2"/>
<feature type="domain" description="Histidine kinase" evidence="14">
    <location>
        <begin position="168"/>
        <end position="392"/>
    </location>
</feature>
<dbReference type="SUPFAM" id="SSF55874">
    <property type="entry name" value="ATPase domain of HSP90 chaperone/DNA topoisomerase II/histidine kinase"/>
    <property type="match status" value="1"/>
</dbReference>
<dbReference type="GO" id="GO:0016020">
    <property type="term" value="C:membrane"/>
    <property type="evidence" value="ECO:0007669"/>
    <property type="project" value="UniProtKB-SubCell"/>
</dbReference>
<evidence type="ECO:0000256" key="6">
    <source>
        <dbReference type="ARBA" id="ARBA00022692"/>
    </source>
</evidence>
<keyword evidence="7" id="KW-0547">Nucleotide-binding</keyword>
<evidence type="ECO:0000313" key="15">
    <source>
        <dbReference type="EMBL" id="GAN53990.1"/>
    </source>
</evidence>
<dbReference type="GO" id="GO:0007234">
    <property type="term" value="P:osmosensory signaling via phosphorelay pathway"/>
    <property type="evidence" value="ECO:0007669"/>
    <property type="project" value="TreeGrafter"/>
</dbReference>
<sequence>MNDARGRAPQASPVAAQGVSTANARPSSSVELAALAFESLQPPCLVFDRQGHVLLANAGAEQFFHVSRARLCRRRVMDLFGAETPLSALLDTYLSTGHPVIEHAVRLRRGDGAYVEAAITLAAMDADAHPSGDAPAVLTIHEWTQAQRLRRRLRFRSAARSLNGLSRLLARGVRNPLAAVRGAAQLLEATLPAPDRDLAVLIREEGDRIAALLDRIAAFDQGPLERRPVNLHRVMEQGREACAAEAAARGIRIEETYDPSLPPAWGDRERLVAAVIELMRNAIAAATHVVKLGTAFRHGTALSHGASRTDLPLEISVQDDGPGIDRAVLPHLFAPFASLRPGIEPEDMRDGLGLAHVAQIVDDHAGLIELQTGDDAPGRRGTMVALYLPAFEDLTP</sequence>
<dbReference type="SUPFAM" id="SSF55785">
    <property type="entry name" value="PYP-like sensor domain (PAS domain)"/>
    <property type="match status" value="1"/>
</dbReference>
<dbReference type="CDD" id="cd00082">
    <property type="entry name" value="HisKA"/>
    <property type="match status" value="1"/>
</dbReference>
<evidence type="ECO:0000256" key="5">
    <source>
        <dbReference type="ARBA" id="ARBA00022679"/>
    </source>
</evidence>
<dbReference type="InterPro" id="IPR050351">
    <property type="entry name" value="BphY/WalK/GraS-like"/>
</dbReference>
<accession>A0A0D6MKL6</accession>
<dbReference type="PANTHER" id="PTHR42878:SF7">
    <property type="entry name" value="SENSOR HISTIDINE KINASE GLRK"/>
    <property type="match status" value="1"/>
</dbReference>
<evidence type="ECO:0000256" key="8">
    <source>
        <dbReference type="ARBA" id="ARBA00022777"/>
    </source>
</evidence>
<keyword evidence="9" id="KW-0067">ATP-binding</keyword>
<evidence type="ECO:0000313" key="16">
    <source>
        <dbReference type="Proteomes" id="UP000032679"/>
    </source>
</evidence>